<keyword evidence="1" id="KW-0175">Coiled coil</keyword>
<comment type="caution">
    <text evidence="2">The sequence shown here is derived from an EMBL/GenBank/DDBJ whole genome shotgun (WGS) entry which is preliminary data.</text>
</comment>
<sequence>MAQNSKHVTSTVWGRAGTITNANTTPDKIHAVGSLVKAIEILTKGGNFSGVESIAHDIDQLRVAIQQKDQELEAHCITAFRVESGRLERLVADEKAKHESSKEVIKKLQQQIEQFQNAEASRTLKEVQRENEELKQDFEEVEEELSELQDFALTLDTNNLESITSVLRNLWHPINQVAYTFFAQNVPESKIQNDVSWIGLERFAAKVPLPRSNSNAAASMHVCVVMAMLARLIDQYIFQPTYILGIGSIATSRKESFMRAMLLASPEDEQTAVASKQLAQVTNEIMGDVRNLLPEGKHASFYTELHRAVERITETWKKVQRLEQKVEPIFELDMPRQLEPVPIVFQGAPEISEHPHDYQMEGPTDRVKLVIFPGMFAINEGAAQQVIPETVLMTSQTEEAEKELQETQSWLSLGRNAVGRAHQTRSRRRSSVQQDGLPRTVAGGAIQHFLSGST</sequence>
<accession>A0ABQ8FT34</accession>
<evidence type="ECO:0000256" key="1">
    <source>
        <dbReference type="SAM" id="Coils"/>
    </source>
</evidence>
<protein>
    <submittedName>
        <fullName evidence="2">Uncharacterized protein</fullName>
    </submittedName>
</protein>
<dbReference type="Proteomes" id="UP000774617">
    <property type="component" value="Unassembled WGS sequence"/>
</dbReference>
<keyword evidence="3" id="KW-1185">Reference proteome</keyword>
<evidence type="ECO:0000313" key="2">
    <source>
        <dbReference type="EMBL" id="KAH7012010.1"/>
    </source>
</evidence>
<organism evidence="2 3">
    <name type="scientific">Macrophomina phaseolina</name>
    <dbReference type="NCBI Taxonomy" id="35725"/>
    <lineage>
        <taxon>Eukaryota</taxon>
        <taxon>Fungi</taxon>
        <taxon>Dikarya</taxon>
        <taxon>Ascomycota</taxon>
        <taxon>Pezizomycotina</taxon>
        <taxon>Dothideomycetes</taxon>
        <taxon>Dothideomycetes incertae sedis</taxon>
        <taxon>Botryosphaeriales</taxon>
        <taxon>Botryosphaeriaceae</taxon>
        <taxon>Macrophomina</taxon>
    </lineage>
</organism>
<feature type="coiled-coil region" evidence="1">
    <location>
        <begin position="91"/>
        <end position="151"/>
    </location>
</feature>
<dbReference type="EMBL" id="JAGTJR010000095">
    <property type="protein sequence ID" value="KAH7012010.1"/>
    <property type="molecule type" value="Genomic_DNA"/>
</dbReference>
<gene>
    <name evidence="2" type="ORF">B0J12DRAFT_778715</name>
</gene>
<proteinExistence type="predicted"/>
<reference evidence="2 3" key="1">
    <citation type="journal article" date="2021" name="Nat. Commun.">
        <title>Genetic determinants of endophytism in the Arabidopsis root mycobiome.</title>
        <authorList>
            <person name="Mesny F."/>
            <person name="Miyauchi S."/>
            <person name="Thiergart T."/>
            <person name="Pickel B."/>
            <person name="Atanasova L."/>
            <person name="Karlsson M."/>
            <person name="Huettel B."/>
            <person name="Barry K.W."/>
            <person name="Haridas S."/>
            <person name="Chen C."/>
            <person name="Bauer D."/>
            <person name="Andreopoulos W."/>
            <person name="Pangilinan J."/>
            <person name="LaButti K."/>
            <person name="Riley R."/>
            <person name="Lipzen A."/>
            <person name="Clum A."/>
            <person name="Drula E."/>
            <person name="Henrissat B."/>
            <person name="Kohler A."/>
            <person name="Grigoriev I.V."/>
            <person name="Martin F.M."/>
            <person name="Hacquard S."/>
        </authorList>
    </citation>
    <scope>NUCLEOTIDE SEQUENCE [LARGE SCALE GENOMIC DNA]</scope>
    <source>
        <strain evidence="2 3">MPI-SDFR-AT-0080</strain>
    </source>
</reference>
<evidence type="ECO:0000313" key="3">
    <source>
        <dbReference type="Proteomes" id="UP000774617"/>
    </source>
</evidence>
<name>A0ABQ8FT34_9PEZI</name>